<keyword evidence="3" id="KW-1185">Reference proteome</keyword>
<proteinExistence type="predicted"/>
<reference evidence="2 3" key="1">
    <citation type="submission" date="2020-02" db="EMBL/GenBank/DDBJ databases">
        <title>Genome sequences of Thiorhodococcus mannitoliphagus and Thiorhodococcus minor, purple sulfur photosynthetic bacteria in the gammaproteobacterial family, Chromatiaceae.</title>
        <authorList>
            <person name="Aviles F.A."/>
            <person name="Meyer T.E."/>
            <person name="Kyndt J.A."/>
        </authorList>
    </citation>
    <scope>NUCLEOTIDE SEQUENCE [LARGE SCALE GENOMIC DNA]</scope>
    <source>
        <strain evidence="2 3">DSM 11518</strain>
    </source>
</reference>
<name>A0A6M0K2X5_9GAMM</name>
<feature type="region of interest" description="Disordered" evidence="1">
    <location>
        <begin position="62"/>
        <end position="81"/>
    </location>
</feature>
<protein>
    <submittedName>
        <fullName evidence="2">Uncharacterized protein</fullName>
    </submittedName>
</protein>
<comment type="caution">
    <text evidence="2">The sequence shown here is derived from an EMBL/GenBank/DDBJ whole genome shotgun (WGS) entry which is preliminary data.</text>
</comment>
<feature type="compositionally biased region" description="Basic and acidic residues" evidence="1">
    <location>
        <begin position="65"/>
        <end position="81"/>
    </location>
</feature>
<dbReference type="EMBL" id="JAAIJQ010000075">
    <property type="protein sequence ID" value="NEV64126.1"/>
    <property type="molecule type" value="Genomic_DNA"/>
</dbReference>
<accession>A0A6M0K2X5</accession>
<dbReference type="Proteomes" id="UP000483379">
    <property type="component" value="Unassembled WGS sequence"/>
</dbReference>
<organism evidence="2 3">
    <name type="scientific">Thiorhodococcus minor</name>
    <dbReference type="NCBI Taxonomy" id="57489"/>
    <lineage>
        <taxon>Bacteria</taxon>
        <taxon>Pseudomonadati</taxon>
        <taxon>Pseudomonadota</taxon>
        <taxon>Gammaproteobacteria</taxon>
        <taxon>Chromatiales</taxon>
        <taxon>Chromatiaceae</taxon>
        <taxon>Thiorhodococcus</taxon>
    </lineage>
</organism>
<dbReference type="RefSeq" id="WP_164454661.1">
    <property type="nucleotide sequence ID" value="NZ_JAAIJQ010000075.1"/>
</dbReference>
<sequence length="127" mass="14171">MNVKPPINPLFDPSEDGLAHTLSNVSAVMRLLEHADLTPITEDGFCGLSLIHRTVADALEAAAEQADRQQRKDPAGKGRVPIDMDLAPEIFEKLRVIAEANDKPLDEQALEIILEQWKERRKPRLVT</sequence>
<gene>
    <name evidence="2" type="ORF">G3446_19935</name>
</gene>
<evidence type="ECO:0000256" key="1">
    <source>
        <dbReference type="SAM" id="MobiDB-lite"/>
    </source>
</evidence>
<evidence type="ECO:0000313" key="3">
    <source>
        <dbReference type="Proteomes" id="UP000483379"/>
    </source>
</evidence>
<evidence type="ECO:0000313" key="2">
    <source>
        <dbReference type="EMBL" id="NEV64126.1"/>
    </source>
</evidence>
<dbReference type="AlphaFoldDB" id="A0A6M0K2X5"/>